<dbReference type="Proteomes" id="UP000001861">
    <property type="component" value="Unassembled WGS sequence"/>
</dbReference>
<feature type="region of interest" description="Disordered" evidence="1">
    <location>
        <begin position="96"/>
        <end position="172"/>
    </location>
</feature>
<feature type="compositionally biased region" description="Basic residues" evidence="1">
    <location>
        <begin position="157"/>
        <end position="166"/>
    </location>
</feature>
<evidence type="ECO:0000256" key="1">
    <source>
        <dbReference type="SAM" id="MobiDB-lite"/>
    </source>
</evidence>
<dbReference type="RefSeq" id="XP_001840550.2">
    <property type="nucleotide sequence ID" value="XM_001840498.2"/>
</dbReference>
<accession>A8PD78</accession>
<dbReference type="VEuPathDB" id="FungiDB:CC1G_12823"/>
<comment type="caution">
    <text evidence="2">The sequence shown here is derived from an EMBL/GenBank/DDBJ whole genome shotgun (WGS) entry which is preliminary data.</text>
</comment>
<protein>
    <submittedName>
        <fullName evidence="2">Uncharacterized protein</fullName>
    </submittedName>
</protein>
<sequence>MTAIFPSSASSVSSLSFAHGNPSRSHQRILATSPNDSSDSSDAESSPLNVWIPRVHAPGSTFVPTKQRKPFARPGIPKDLLREEFVDGLHVQQRLEASRELPVTPTPPSRRSARGPFLMPSQDRPRAPLVPATTPETNTRSPAPSERSSPKSLRDKAVRKHSSRKPKSAESLVTSNLADLDADISADEESLAMEKAGPIEIFLEHAGEGRKLITDIHLVRAIVQQWNILNHRHHSQPDDDETRSKLEKSEWNILTLKCVLIELRRPVALALLGRFLTNAGEYFSEFSRNWSHSFAYS</sequence>
<dbReference type="GeneID" id="6017197"/>
<feature type="region of interest" description="Disordered" evidence="1">
    <location>
        <begin position="1"/>
        <end position="46"/>
    </location>
</feature>
<feature type="compositionally biased region" description="Low complexity" evidence="1">
    <location>
        <begin position="7"/>
        <end position="16"/>
    </location>
</feature>
<dbReference type="KEGG" id="cci:CC1G_12823"/>
<proteinExistence type="predicted"/>
<reference evidence="2 3" key="1">
    <citation type="journal article" date="2010" name="Proc. Natl. Acad. Sci. U.S.A.">
        <title>Insights into evolution of multicellular fungi from the assembled chromosomes of the mushroom Coprinopsis cinerea (Coprinus cinereus).</title>
        <authorList>
            <person name="Stajich J.E."/>
            <person name="Wilke S.K."/>
            <person name="Ahren D."/>
            <person name="Au C.H."/>
            <person name="Birren B.W."/>
            <person name="Borodovsky M."/>
            <person name="Burns C."/>
            <person name="Canback B."/>
            <person name="Casselton L.A."/>
            <person name="Cheng C.K."/>
            <person name="Deng J."/>
            <person name="Dietrich F.S."/>
            <person name="Fargo D.C."/>
            <person name="Farman M.L."/>
            <person name="Gathman A.C."/>
            <person name="Goldberg J."/>
            <person name="Guigo R."/>
            <person name="Hoegger P.J."/>
            <person name="Hooker J.B."/>
            <person name="Huggins A."/>
            <person name="James T.Y."/>
            <person name="Kamada T."/>
            <person name="Kilaru S."/>
            <person name="Kodira C."/>
            <person name="Kues U."/>
            <person name="Kupfer D."/>
            <person name="Kwan H.S."/>
            <person name="Lomsadze A."/>
            <person name="Li W."/>
            <person name="Lilly W.W."/>
            <person name="Ma L.J."/>
            <person name="Mackey A.J."/>
            <person name="Manning G."/>
            <person name="Martin F."/>
            <person name="Muraguchi H."/>
            <person name="Natvig D.O."/>
            <person name="Palmerini H."/>
            <person name="Ramesh M.A."/>
            <person name="Rehmeyer C.J."/>
            <person name="Roe B.A."/>
            <person name="Shenoy N."/>
            <person name="Stanke M."/>
            <person name="Ter-Hovhannisyan V."/>
            <person name="Tunlid A."/>
            <person name="Velagapudi R."/>
            <person name="Vision T.J."/>
            <person name="Zeng Q."/>
            <person name="Zolan M.E."/>
            <person name="Pukkila P.J."/>
        </authorList>
    </citation>
    <scope>NUCLEOTIDE SEQUENCE [LARGE SCALE GENOMIC DNA]</scope>
    <source>
        <strain evidence="3">Okayama-7 / 130 / ATCC MYA-4618 / FGSC 9003</strain>
    </source>
</reference>
<dbReference type="AlphaFoldDB" id="A8PD78"/>
<gene>
    <name evidence="2" type="ORF">CC1G_12823</name>
</gene>
<dbReference type="HOGENOM" id="CLU_936953_0_0_1"/>
<keyword evidence="3" id="KW-1185">Reference proteome</keyword>
<organism evidence="2 3">
    <name type="scientific">Coprinopsis cinerea (strain Okayama-7 / 130 / ATCC MYA-4618 / FGSC 9003)</name>
    <name type="common">Inky cap fungus</name>
    <name type="synonym">Hormographiella aspergillata</name>
    <dbReference type="NCBI Taxonomy" id="240176"/>
    <lineage>
        <taxon>Eukaryota</taxon>
        <taxon>Fungi</taxon>
        <taxon>Dikarya</taxon>
        <taxon>Basidiomycota</taxon>
        <taxon>Agaricomycotina</taxon>
        <taxon>Agaricomycetes</taxon>
        <taxon>Agaricomycetidae</taxon>
        <taxon>Agaricales</taxon>
        <taxon>Agaricineae</taxon>
        <taxon>Psathyrellaceae</taxon>
        <taxon>Coprinopsis</taxon>
    </lineage>
</organism>
<dbReference type="InParanoid" id="A8PD78"/>
<evidence type="ECO:0000313" key="3">
    <source>
        <dbReference type="Proteomes" id="UP000001861"/>
    </source>
</evidence>
<feature type="compositionally biased region" description="Low complexity" evidence="1">
    <location>
        <begin position="33"/>
        <end position="46"/>
    </location>
</feature>
<feature type="compositionally biased region" description="Polar residues" evidence="1">
    <location>
        <begin position="134"/>
        <end position="147"/>
    </location>
</feature>
<evidence type="ECO:0000313" key="2">
    <source>
        <dbReference type="EMBL" id="EAU81269.2"/>
    </source>
</evidence>
<dbReference type="EMBL" id="AACS02000006">
    <property type="protein sequence ID" value="EAU81269.2"/>
    <property type="molecule type" value="Genomic_DNA"/>
</dbReference>
<name>A8PD78_COPC7</name>